<evidence type="ECO:0000313" key="3">
    <source>
        <dbReference type="Proteomes" id="UP000242715"/>
    </source>
</evidence>
<keyword evidence="3" id="KW-1185">Reference proteome</keyword>
<dbReference type="GO" id="GO:0005685">
    <property type="term" value="C:U1 snRNP"/>
    <property type="evidence" value="ECO:0007669"/>
    <property type="project" value="InterPro"/>
</dbReference>
<dbReference type="AlphaFoldDB" id="A0A2Z6MIF0"/>
<reference evidence="3" key="1">
    <citation type="journal article" date="2017" name="Front. Plant Sci.">
        <title>Climate Clever Clovers: New Paradigm to Reduce the Environmental Footprint of Ruminants by Breeding Low Methanogenic Forages Utilizing Haplotype Variation.</title>
        <authorList>
            <person name="Kaur P."/>
            <person name="Appels R."/>
            <person name="Bayer P.E."/>
            <person name="Keeble-Gagnere G."/>
            <person name="Wang J."/>
            <person name="Hirakawa H."/>
            <person name="Shirasawa K."/>
            <person name="Vercoe P."/>
            <person name="Stefanova K."/>
            <person name="Durmic Z."/>
            <person name="Nichols P."/>
            <person name="Revell C."/>
            <person name="Isobe S.N."/>
            <person name="Edwards D."/>
            <person name="Erskine W."/>
        </authorList>
    </citation>
    <scope>NUCLEOTIDE SEQUENCE [LARGE SCALE GENOMIC DNA]</scope>
    <source>
        <strain evidence="3">cv. Daliak</strain>
    </source>
</reference>
<dbReference type="Pfam" id="PF03194">
    <property type="entry name" value="LUC7"/>
    <property type="match status" value="1"/>
</dbReference>
<evidence type="ECO:0008006" key="4">
    <source>
        <dbReference type="Google" id="ProtNLM"/>
    </source>
</evidence>
<comment type="similarity">
    <text evidence="1">Belongs to the Luc7 family.</text>
</comment>
<dbReference type="OrthoDB" id="153872at2759"/>
<dbReference type="PANTHER" id="PTHR12375">
    <property type="entry name" value="RNA-BINDING PROTEIN LUC7-RELATED"/>
    <property type="match status" value="1"/>
</dbReference>
<evidence type="ECO:0000313" key="2">
    <source>
        <dbReference type="EMBL" id="GAU32436.1"/>
    </source>
</evidence>
<protein>
    <recommendedName>
        <fullName evidence="4">LUC7 related protein</fullName>
    </recommendedName>
</protein>
<dbReference type="GO" id="GO:0006376">
    <property type="term" value="P:mRNA splice site recognition"/>
    <property type="evidence" value="ECO:0007669"/>
    <property type="project" value="InterPro"/>
</dbReference>
<organism evidence="2 3">
    <name type="scientific">Trifolium subterraneum</name>
    <name type="common">Subterranean clover</name>
    <dbReference type="NCBI Taxonomy" id="3900"/>
    <lineage>
        <taxon>Eukaryota</taxon>
        <taxon>Viridiplantae</taxon>
        <taxon>Streptophyta</taxon>
        <taxon>Embryophyta</taxon>
        <taxon>Tracheophyta</taxon>
        <taxon>Spermatophyta</taxon>
        <taxon>Magnoliopsida</taxon>
        <taxon>eudicotyledons</taxon>
        <taxon>Gunneridae</taxon>
        <taxon>Pentapetalae</taxon>
        <taxon>rosids</taxon>
        <taxon>fabids</taxon>
        <taxon>Fabales</taxon>
        <taxon>Fabaceae</taxon>
        <taxon>Papilionoideae</taxon>
        <taxon>50 kb inversion clade</taxon>
        <taxon>NPAAA clade</taxon>
        <taxon>Hologalegina</taxon>
        <taxon>IRL clade</taxon>
        <taxon>Trifolieae</taxon>
        <taxon>Trifolium</taxon>
    </lineage>
</organism>
<evidence type="ECO:0000256" key="1">
    <source>
        <dbReference type="ARBA" id="ARBA00005655"/>
    </source>
</evidence>
<proteinExistence type="inferred from homology"/>
<dbReference type="EMBL" id="DF973491">
    <property type="protein sequence ID" value="GAU32436.1"/>
    <property type="molecule type" value="Genomic_DNA"/>
</dbReference>
<name>A0A2Z6MIF0_TRISU</name>
<gene>
    <name evidence="2" type="ORF">TSUD_158340</name>
</gene>
<sequence length="452" mass="50549">MDAIRKQLDVLMGANRNGDVREVNRKYYDRDVCRLYLVGLCPHELFQLTKMDMGPCPKVHSLQLRKEYEEAKSKGIDNYERELEDVIDKLIGECDRKIGRALKRLEDDDAKAAIAISVSEVTQTPEILELSKEIKEKLKEADKYDLEGLSDMRIRALEIVEELRIKRADKQSTLLLDAFNKDRASLPQPLPNPPPLAPLPIVTPDARTQEMINEKLKKAEDLALEEAEALKKLPSRQEPALDSSKYTAADVRITDQKLRVCDICGAFLSVYDSDRRLADHFGGKLHLGYMQIREKLAELQANGRIKRNEVAFAWQQDYLYGHVKKGVRDLRLSVLMTGDQKNGVGIVTGSQVGTVNVVRAMSEGETLIVGAEIVIGIMIETVDMIEIGTETHPAHMIQEVVGGHDLESILEIMIVIGAMIGTSSCHKSYGCDKMCILGGPGTSSWTNNFALY</sequence>
<dbReference type="GO" id="GO:0003729">
    <property type="term" value="F:mRNA binding"/>
    <property type="evidence" value="ECO:0007669"/>
    <property type="project" value="InterPro"/>
</dbReference>
<dbReference type="Proteomes" id="UP000242715">
    <property type="component" value="Unassembled WGS sequence"/>
</dbReference>
<accession>A0A2Z6MIF0</accession>
<dbReference type="InterPro" id="IPR004882">
    <property type="entry name" value="Luc7-rel"/>
</dbReference>